<evidence type="ECO:0000256" key="4">
    <source>
        <dbReference type="ARBA" id="ARBA00022519"/>
    </source>
</evidence>
<dbReference type="PANTHER" id="PTHR30574:SF1">
    <property type="entry name" value="SULPHUR TRANSPORT DOMAIN-CONTAINING PROTEIN"/>
    <property type="match status" value="1"/>
</dbReference>
<dbReference type="GO" id="GO:0005886">
    <property type="term" value="C:plasma membrane"/>
    <property type="evidence" value="ECO:0007669"/>
    <property type="project" value="UniProtKB-SubCell"/>
</dbReference>
<keyword evidence="2" id="KW-0813">Transport</keyword>
<protein>
    <submittedName>
        <fullName evidence="9">YeeE/YedE family protein</fullName>
    </submittedName>
</protein>
<dbReference type="AlphaFoldDB" id="A0A7K4AFG0"/>
<gene>
    <name evidence="9" type="ORF">GX426_01315</name>
</gene>
<keyword evidence="5 8" id="KW-0812">Transmembrane</keyword>
<proteinExistence type="predicted"/>
<evidence type="ECO:0000256" key="2">
    <source>
        <dbReference type="ARBA" id="ARBA00022448"/>
    </source>
</evidence>
<reference evidence="9 10" key="1">
    <citation type="journal article" date="2020" name="Biotechnol. Biofuels">
        <title>New insights from the biogas microbiome by comprehensive genome-resolved metagenomics of nearly 1600 species originating from multiple anaerobic digesters.</title>
        <authorList>
            <person name="Campanaro S."/>
            <person name="Treu L."/>
            <person name="Rodriguez-R L.M."/>
            <person name="Kovalovszki A."/>
            <person name="Ziels R.M."/>
            <person name="Maus I."/>
            <person name="Zhu X."/>
            <person name="Kougias P.G."/>
            <person name="Basile A."/>
            <person name="Luo G."/>
            <person name="Schluter A."/>
            <person name="Konstantinidis K.T."/>
            <person name="Angelidaki I."/>
        </authorList>
    </citation>
    <scope>NUCLEOTIDE SEQUENCE [LARGE SCALE GENOMIC DNA]</scope>
    <source>
        <strain evidence="9">AS27yjCOA_157</strain>
    </source>
</reference>
<dbReference type="RefSeq" id="WP_013718081.1">
    <property type="nucleotide sequence ID" value="NZ_CAJYDL010000001.1"/>
</dbReference>
<feature type="transmembrane region" description="Helical" evidence="8">
    <location>
        <begin position="71"/>
        <end position="98"/>
    </location>
</feature>
<dbReference type="OMA" id="GKYFGAS"/>
<dbReference type="PANTHER" id="PTHR30574">
    <property type="entry name" value="INNER MEMBRANE PROTEIN YEDE"/>
    <property type="match status" value="1"/>
</dbReference>
<keyword evidence="6 8" id="KW-1133">Transmembrane helix</keyword>
<accession>A0A7K4AFG0</accession>
<comment type="subcellular location">
    <subcellularLocation>
        <location evidence="1">Cell inner membrane</location>
        <topology evidence="1">Multi-pass membrane protein</topology>
    </subcellularLocation>
</comment>
<dbReference type="Pfam" id="PF04143">
    <property type="entry name" value="Sulf_transp"/>
    <property type="match status" value="1"/>
</dbReference>
<feature type="transmembrane region" description="Helical" evidence="8">
    <location>
        <begin position="110"/>
        <end position="131"/>
    </location>
</feature>
<evidence type="ECO:0000256" key="3">
    <source>
        <dbReference type="ARBA" id="ARBA00022475"/>
    </source>
</evidence>
<keyword evidence="7 8" id="KW-0472">Membrane</keyword>
<evidence type="ECO:0000256" key="7">
    <source>
        <dbReference type="ARBA" id="ARBA00023136"/>
    </source>
</evidence>
<dbReference type="GeneID" id="10459910"/>
<name>A0A7K4AFG0_METSH</name>
<organism evidence="9 10">
    <name type="scientific">Methanothrix soehngenii</name>
    <name type="common">Methanosaeta concilii</name>
    <dbReference type="NCBI Taxonomy" id="2223"/>
    <lineage>
        <taxon>Archaea</taxon>
        <taxon>Methanobacteriati</taxon>
        <taxon>Methanobacteriota</taxon>
        <taxon>Stenosarchaea group</taxon>
        <taxon>Methanomicrobia</taxon>
        <taxon>Methanotrichales</taxon>
        <taxon>Methanotrichaceae</taxon>
        <taxon>Methanothrix</taxon>
    </lineage>
</organism>
<evidence type="ECO:0000256" key="6">
    <source>
        <dbReference type="ARBA" id="ARBA00022989"/>
    </source>
</evidence>
<dbReference type="InterPro" id="IPR007272">
    <property type="entry name" value="Sulf_transp_TsuA/YedE"/>
</dbReference>
<keyword evidence="3" id="KW-1003">Cell membrane</keyword>
<sequence>MIDWITMDSWSPYVVGAGIGVLSWIAFLLSDRPLGASTAFAKSAGMIESAINRENADQMSYYQKIKPKIDWQWMIVFGMIIGSLLSSFLSGRLAVLIVPPIFAEAFGADALFRFAIALIGGILIGLGARWADGCTSGHGISGTLQLSLVSWIAVVCFFVSGIAVAALIFGLGIK</sequence>
<feature type="transmembrane region" description="Helical" evidence="8">
    <location>
        <begin position="12"/>
        <end position="30"/>
    </location>
</feature>
<keyword evidence="4" id="KW-0997">Cell inner membrane</keyword>
<comment type="caution">
    <text evidence="9">The sequence shown here is derived from an EMBL/GenBank/DDBJ whole genome shotgun (WGS) entry which is preliminary data.</text>
</comment>
<evidence type="ECO:0000256" key="8">
    <source>
        <dbReference type="SAM" id="Phobius"/>
    </source>
</evidence>
<evidence type="ECO:0000256" key="5">
    <source>
        <dbReference type="ARBA" id="ARBA00022692"/>
    </source>
</evidence>
<dbReference type="EMBL" id="JAAYUN010000022">
    <property type="protein sequence ID" value="NLJ21738.1"/>
    <property type="molecule type" value="Genomic_DNA"/>
</dbReference>
<evidence type="ECO:0000256" key="1">
    <source>
        <dbReference type="ARBA" id="ARBA00004429"/>
    </source>
</evidence>
<evidence type="ECO:0000313" key="10">
    <source>
        <dbReference type="Proteomes" id="UP000544742"/>
    </source>
</evidence>
<evidence type="ECO:0000313" key="9">
    <source>
        <dbReference type="EMBL" id="NLJ21738.1"/>
    </source>
</evidence>
<dbReference type="Proteomes" id="UP000544742">
    <property type="component" value="Unassembled WGS sequence"/>
</dbReference>
<feature type="transmembrane region" description="Helical" evidence="8">
    <location>
        <begin position="151"/>
        <end position="173"/>
    </location>
</feature>